<protein>
    <submittedName>
        <fullName evidence="3">ComF family protein</fullName>
    </submittedName>
</protein>
<dbReference type="EMBL" id="DVMP01000084">
    <property type="protein sequence ID" value="HIU25724.1"/>
    <property type="molecule type" value="Genomic_DNA"/>
</dbReference>
<sequence length="252" mass="28307">MKKKFEKYMEALEEALFPSNIYCICCGSLIDGTRNYSLCDDCMKKLHWINGRSCGKCGKSLPDTYRGNICYDCLGQRHNFVRGYSCLTYGLYERKLLMDYKYGGKGYLSKKLGDILYDRISCEKLDIDVIIPVPIHRKRAASRGYDQSALMAERLSRLWGVPLERNSFVRIKNTPFLRSLGPAERQACMEGAFAPVKMKEDRVKGKKVLMVDDIYTTGATADAFAGALTKSGAAGVWLLTLASGGNRRPDNL</sequence>
<dbReference type="Gene3D" id="3.40.50.2020">
    <property type="match status" value="1"/>
</dbReference>
<name>A0A9D1I0I6_9FIRM</name>
<dbReference type="Proteomes" id="UP000824090">
    <property type="component" value="Unassembled WGS sequence"/>
</dbReference>
<evidence type="ECO:0000313" key="3">
    <source>
        <dbReference type="EMBL" id="HIU25724.1"/>
    </source>
</evidence>
<dbReference type="InterPro" id="IPR051910">
    <property type="entry name" value="ComF/GntX_DNA_util-trans"/>
</dbReference>
<dbReference type="SUPFAM" id="SSF53271">
    <property type="entry name" value="PRTase-like"/>
    <property type="match status" value="1"/>
</dbReference>
<proteinExistence type="inferred from homology"/>
<dbReference type="PANTHER" id="PTHR47505">
    <property type="entry name" value="DNA UTILIZATION PROTEIN YHGH"/>
    <property type="match status" value="1"/>
</dbReference>
<evidence type="ECO:0000256" key="1">
    <source>
        <dbReference type="ARBA" id="ARBA00008007"/>
    </source>
</evidence>
<accession>A0A9D1I0I6</accession>
<dbReference type="PANTHER" id="PTHR47505:SF1">
    <property type="entry name" value="DNA UTILIZATION PROTEIN YHGH"/>
    <property type="match status" value="1"/>
</dbReference>
<reference evidence="3" key="1">
    <citation type="submission" date="2020-10" db="EMBL/GenBank/DDBJ databases">
        <authorList>
            <person name="Gilroy R."/>
        </authorList>
    </citation>
    <scope>NUCLEOTIDE SEQUENCE</scope>
    <source>
        <strain evidence="3">ChiHcec3-6078</strain>
    </source>
</reference>
<evidence type="ECO:0000313" key="4">
    <source>
        <dbReference type="Proteomes" id="UP000824090"/>
    </source>
</evidence>
<gene>
    <name evidence="3" type="ORF">IAC50_04450</name>
</gene>
<comment type="caution">
    <text evidence="3">The sequence shown here is derived from an EMBL/GenBank/DDBJ whole genome shotgun (WGS) entry which is preliminary data.</text>
</comment>
<dbReference type="InterPro" id="IPR000836">
    <property type="entry name" value="PRTase_dom"/>
</dbReference>
<dbReference type="CDD" id="cd06223">
    <property type="entry name" value="PRTases_typeI"/>
    <property type="match status" value="1"/>
</dbReference>
<feature type="domain" description="Double zinc ribbon" evidence="2">
    <location>
        <begin position="14"/>
        <end position="74"/>
    </location>
</feature>
<comment type="similarity">
    <text evidence="1">Belongs to the ComF/GntX family.</text>
</comment>
<dbReference type="Pfam" id="PF18912">
    <property type="entry name" value="DZR_2"/>
    <property type="match status" value="1"/>
</dbReference>
<organism evidence="3 4">
    <name type="scientific">Candidatus Allocopromorpha excrementigallinarum</name>
    <dbReference type="NCBI Taxonomy" id="2840742"/>
    <lineage>
        <taxon>Bacteria</taxon>
        <taxon>Bacillati</taxon>
        <taxon>Bacillota</taxon>
        <taxon>Clostridia</taxon>
        <taxon>Eubacteriales</taxon>
        <taxon>Eubacteriaceae</taxon>
        <taxon>Eubacteriaceae incertae sedis</taxon>
        <taxon>Candidatus Allocopromorpha</taxon>
    </lineage>
</organism>
<evidence type="ECO:0000259" key="2">
    <source>
        <dbReference type="Pfam" id="PF18912"/>
    </source>
</evidence>
<dbReference type="AlphaFoldDB" id="A0A9D1I0I6"/>
<dbReference type="InterPro" id="IPR044005">
    <property type="entry name" value="DZR_2"/>
</dbReference>
<reference evidence="3" key="2">
    <citation type="journal article" date="2021" name="PeerJ">
        <title>Extensive microbial diversity within the chicken gut microbiome revealed by metagenomics and culture.</title>
        <authorList>
            <person name="Gilroy R."/>
            <person name="Ravi A."/>
            <person name="Getino M."/>
            <person name="Pursley I."/>
            <person name="Horton D.L."/>
            <person name="Alikhan N.F."/>
            <person name="Baker D."/>
            <person name="Gharbi K."/>
            <person name="Hall N."/>
            <person name="Watson M."/>
            <person name="Adriaenssens E.M."/>
            <person name="Foster-Nyarko E."/>
            <person name="Jarju S."/>
            <person name="Secka A."/>
            <person name="Antonio M."/>
            <person name="Oren A."/>
            <person name="Chaudhuri R.R."/>
            <person name="La Ragione R."/>
            <person name="Hildebrand F."/>
            <person name="Pallen M.J."/>
        </authorList>
    </citation>
    <scope>NUCLEOTIDE SEQUENCE</scope>
    <source>
        <strain evidence="3">ChiHcec3-6078</strain>
    </source>
</reference>
<dbReference type="InterPro" id="IPR029057">
    <property type="entry name" value="PRTase-like"/>
</dbReference>